<protein>
    <submittedName>
        <fullName evidence="3">Outer membrane protein-like</fullName>
    </submittedName>
</protein>
<evidence type="ECO:0000313" key="2">
    <source>
        <dbReference type="EMBL" id="SFV77500.1"/>
    </source>
</evidence>
<accession>A0A1W1DQX1</accession>
<keyword evidence="1" id="KW-0175">Coiled coil</keyword>
<dbReference type="GO" id="GO:0015562">
    <property type="term" value="F:efflux transmembrane transporter activity"/>
    <property type="evidence" value="ECO:0007669"/>
    <property type="project" value="InterPro"/>
</dbReference>
<reference evidence="3" key="1">
    <citation type="submission" date="2016-10" db="EMBL/GenBank/DDBJ databases">
        <authorList>
            <person name="de Groot N.N."/>
        </authorList>
    </citation>
    <scope>NUCLEOTIDE SEQUENCE</scope>
</reference>
<sequence>MNQILITIAILFIGLNAQAMNVYEFVEQLKSTHPFFDQQALTSQIKQVEKYATTDKEDWIIAIDGDYKDEDTSGILSSTNTDLVTTSLDVSATRKLTSSGSDITFKHTWKDKNKDVNNTRNKFSLDYTYPLLRNKDGVNDRLNTDVAQIAIEQDVLERTEQEENFILKKLKRFIDLAYAQEQQLINERRLSLANQELNLVKEKFTASVVNKVDVLLQEDAYQRAKQQLLQAQQDLTLLRHEIAITLAVDFDQVIAKADLYKAYTPKSTYLKNQLLSNSRVLKIIDLNQKTLKRQLLSFKNESQAKLDLNLGLSSEGENTNYSSSLENQSATWNVGLGLSYPLGGIKSTSNIKKAQIKLARLIQYKQEQLLELSVQATTLKEKINLLAQMLKSNKKQIAIAKERTIEERDRYSNGSGQASFVISAQNNEQNAQLSYAQMATNYQKSVLEYRATIDQLVK</sequence>
<dbReference type="EMBL" id="FPHQ01000198">
    <property type="protein sequence ID" value="SFV77500.1"/>
    <property type="molecule type" value="Genomic_DNA"/>
</dbReference>
<evidence type="ECO:0000256" key="1">
    <source>
        <dbReference type="SAM" id="Coils"/>
    </source>
</evidence>
<dbReference type="EMBL" id="FPHW01000074">
    <property type="protein sequence ID" value="SFV83929.1"/>
    <property type="molecule type" value="Genomic_DNA"/>
</dbReference>
<dbReference type="Gene3D" id="1.20.1600.10">
    <property type="entry name" value="Outer membrane efflux proteins (OEP)"/>
    <property type="match status" value="1"/>
</dbReference>
<proteinExistence type="predicted"/>
<feature type="coiled-coil region" evidence="1">
    <location>
        <begin position="214"/>
        <end position="241"/>
    </location>
</feature>
<evidence type="ECO:0000313" key="3">
    <source>
        <dbReference type="EMBL" id="SFV83929.1"/>
    </source>
</evidence>
<dbReference type="AlphaFoldDB" id="A0A1W1DQX1"/>
<name>A0A1W1DQX1_9ZZZZ</name>
<dbReference type="SUPFAM" id="SSF56954">
    <property type="entry name" value="Outer membrane efflux proteins (OEP)"/>
    <property type="match status" value="1"/>
</dbReference>
<organism evidence="3">
    <name type="scientific">hydrothermal vent metagenome</name>
    <dbReference type="NCBI Taxonomy" id="652676"/>
    <lineage>
        <taxon>unclassified sequences</taxon>
        <taxon>metagenomes</taxon>
        <taxon>ecological metagenomes</taxon>
    </lineage>
</organism>
<gene>
    <name evidence="2" type="ORF">MNB_SUP05-10-401</name>
    <name evidence="3" type="ORF">MNB_SUP05-7-323</name>
</gene>
<dbReference type="PANTHER" id="PTHR30203">
    <property type="entry name" value="OUTER MEMBRANE CATION EFFLUX PROTEIN"/>
    <property type="match status" value="1"/>
</dbReference>
<dbReference type="InterPro" id="IPR010131">
    <property type="entry name" value="MdtP/NodT-like"/>
</dbReference>